<gene>
    <name evidence="2" type="ORF">FXO26_14900</name>
</gene>
<reference evidence="2 3" key="2">
    <citation type="submission" date="2019-08" db="EMBL/GenBank/DDBJ databases">
        <authorList>
            <person name="Brilhante M."/>
            <person name="Perreten V."/>
        </authorList>
    </citation>
    <scope>NUCLEOTIDE SEQUENCE [LARGE SCALE GENOMIC DNA]</scope>
    <source>
        <strain evidence="2 3">MCP106</strain>
    </source>
</reference>
<dbReference type="AlphaFoldDB" id="A0A5D3GCP3"/>
<accession>A0A5D3GCP3</accession>
<proteinExistence type="predicted"/>
<organism evidence="2 3">
    <name type="scientific">Pseudomonas synxantha</name>
    <dbReference type="NCBI Taxonomy" id="47883"/>
    <lineage>
        <taxon>Bacteria</taxon>
        <taxon>Pseudomonadati</taxon>
        <taxon>Pseudomonadota</taxon>
        <taxon>Gammaproteobacteria</taxon>
        <taxon>Pseudomonadales</taxon>
        <taxon>Pseudomonadaceae</taxon>
        <taxon>Pseudomonas</taxon>
    </lineage>
</organism>
<feature type="domain" description="Carbamoyltransferase C-terminal" evidence="1">
    <location>
        <begin position="7"/>
        <end position="140"/>
    </location>
</feature>
<dbReference type="PANTHER" id="PTHR34847">
    <property type="entry name" value="NODULATION PROTEIN U"/>
    <property type="match status" value="1"/>
</dbReference>
<name>A0A5D3GCP3_9PSED</name>
<reference evidence="2 3" key="1">
    <citation type="submission" date="2019-08" db="EMBL/GenBank/DDBJ databases">
        <title>Subclass B2 metallo-beta lactamase from Pseudomonas synxantha.</title>
        <authorList>
            <person name="Poirel L."/>
            <person name="Palmieri M."/>
            <person name="Masseron A."/>
            <person name="Perreten V."/>
            <person name="Nordman P."/>
        </authorList>
    </citation>
    <scope>NUCLEOTIDE SEQUENCE [LARGE SCALE GENOMIC DNA]</scope>
    <source>
        <strain evidence="2 3">MCP106</strain>
    </source>
</reference>
<sequence>MYETSNFAAPYPRENLIRLNKIKKREGFRPIAPICLEECMAEYFRPSNPSPFMLEFRKVISSKIPAVTHVDNSARPQSVNKSQNLRMHQLLSAYRDISGVGVLCNTSLNFNGRGFINRLSDLYRFASEHGLDGFVFEDKLFLNSDRHDENVK</sequence>
<dbReference type="InterPro" id="IPR038152">
    <property type="entry name" value="Carbam_trans_C_sf"/>
</dbReference>
<dbReference type="InterPro" id="IPR031730">
    <property type="entry name" value="Carbam_trans_C"/>
</dbReference>
<dbReference type="Pfam" id="PF16861">
    <property type="entry name" value="Carbam_trans_C"/>
    <property type="match status" value="1"/>
</dbReference>
<evidence type="ECO:0000313" key="2">
    <source>
        <dbReference type="EMBL" id="TYK57295.1"/>
    </source>
</evidence>
<dbReference type="PANTHER" id="PTHR34847:SF1">
    <property type="entry name" value="NODULATION PROTEIN U"/>
    <property type="match status" value="1"/>
</dbReference>
<protein>
    <recommendedName>
        <fullName evidence="1">Carbamoyltransferase C-terminal domain-containing protein</fullName>
    </recommendedName>
</protein>
<dbReference type="Proteomes" id="UP000324029">
    <property type="component" value="Unassembled WGS sequence"/>
</dbReference>
<evidence type="ECO:0000259" key="1">
    <source>
        <dbReference type="Pfam" id="PF16861"/>
    </source>
</evidence>
<dbReference type="InterPro" id="IPR051338">
    <property type="entry name" value="NodU/CmcH_Carbamoyltrnsfr"/>
</dbReference>
<dbReference type="Gene3D" id="3.90.870.20">
    <property type="entry name" value="Carbamoyltransferase, C-terminal domain"/>
    <property type="match status" value="1"/>
</dbReference>
<dbReference type="EMBL" id="VSRO01000007">
    <property type="protein sequence ID" value="TYK57295.1"/>
    <property type="molecule type" value="Genomic_DNA"/>
</dbReference>
<evidence type="ECO:0000313" key="3">
    <source>
        <dbReference type="Proteomes" id="UP000324029"/>
    </source>
</evidence>
<comment type="caution">
    <text evidence="2">The sequence shown here is derived from an EMBL/GenBank/DDBJ whole genome shotgun (WGS) entry which is preliminary data.</text>
</comment>